<feature type="compositionally biased region" description="Polar residues" evidence="1">
    <location>
        <begin position="782"/>
        <end position="792"/>
    </location>
</feature>
<dbReference type="SMART" id="SM00271">
    <property type="entry name" value="DnaJ"/>
    <property type="match status" value="1"/>
</dbReference>
<evidence type="ECO:0000313" key="5">
    <source>
        <dbReference type="Proteomes" id="UP000467841"/>
    </source>
</evidence>
<dbReference type="InterPro" id="IPR024593">
    <property type="entry name" value="DUF3444"/>
</dbReference>
<feature type="compositionally biased region" description="Basic and acidic residues" evidence="1">
    <location>
        <begin position="378"/>
        <end position="393"/>
    </location>
</feature>
<dbReference type="AlphaFoldDB" id="A0A6D2JCZ3"/>
<gene>
    <name evidence="3" type="ORF">MERR_LOCUS24803</name>
    <name evidence="4" type="ORF">MERR_LOCUS32184</name>
</gene>
<dbReference type="InterPro" id="IPR036869">
    <property type="entry name" value="J_dom_sf"/>
</dbReference>
<feature type="region of interest" description="Disordered" evidence="1">
    <location>
        <begin position="641"/>
        <end position="730"/>
    </location>
</feature>
<dbReference type="EMBL" id="CACVBM020001310">
    <property type="protein sequence ID" value="CAA7044949.1"/>
    <property type="molecule type" value="Genomic_DNA"/>
</dbReference>
<evidence type="ECO:0000313" key="4">
    <source>
        <dbReference type="EMBL" id="CAA7044949.1"/>
    </source>
</evidence>
<accession>A0A6D2JCZ3</accession>
<feature type="domain" description="J" evidence="2">
    <location>
        <begin position="66"/>
        <end position="130"/>
    </location>
</feature>
<dbReference type="CDD" id="cd06257">
    <property type="entry name" value="DnaJ"/>
    <property type="match status" value="1"/>
</dbReference>
<keyword evidence="5" id="KW-1185">Reference proteome</keyword>
<proteinExistence type="predicted"/>
<feature type="region of interest" description="Disordered" evidence="1">
    <location>
        <begin position="203"/>
        <end position="416"/>
    </location>
</feature>
<feature type="compositionally biased region" description="Polar residues" evidence="1">
    <location>
        <begin position="218"/>
        <end position="233"/>
    </location>
</feature>
<feature type="compositionally biased region" description="Basic and acidic residues" evidence="1">
    <location>
        <begin position="401"/>
        <end position="415"/>
    </location>
</feature>
<dbReference type="PANTHER" id="PTHR45089:SF57">
    <property type="entry name" value="DNAJ HEAT SHOCK N-TERMINAL DOMAIN-CONTAINING PROTEIN"/>
    <property type="match status" value="1"/>
</dbReference>
<feature type="compositionally biased region" description="Polar residues" evidence="1">
    <location>
        <begin position="368"/>
        <end position="377"/>
    </location>
</feature>
<dbReference type="Proteomes" id="UP000467841">
    <property type="component" value="Unassembled WGS sequence"/>
</dbReference>
<dbReference type="PRINTS" id="PR00625">
    <property type="entry name" value="JDOMAIN"/>
</dbReference>
<dbReference type="Gene3D" id="1.10.287.110">
    <property type="entry name" value="DnaJ domain"/>
    <property type="match status" value="1"/>
</dbReference>
<evidence type="ECO:0000259" key="2">
    <source>
        <dbReference type="PROSITE" id="PS50076"/>
    </source>
</evidence>
<feature type="compositionally biased region" description="Polar residues" evidence="1">
    <location>
        <begin position="321"/>
        <end position="330"/>
    </location>
</feature>
<dbReference type="PROSITE" id="PS50076">
    <property type="entry name" value="DNAJ_2"/>
    <property type="match status" value="1"/>
</dbReference>
<feature type="region of interest" description="Disordered" evidence="1">
    <location>
        <begin position="743"/>
        <end position="807"/>
    </location>
</feature>
<name>A0A6D2JCZ3_9BRAS</name>
<dbReference type="SUPFAM" id="SSF46565">
    <property type="entry name" value="Chaperone J-domain"/>
    <property type="match status" value="1"/>
</dbReference>
<dbReference type="InterPro" id="IPR001623">
    <property type="entry name" value="DnaJ_domain"/>
</dbReference>
<feature type="compositionally biased region" description="Polar residues" evidence="1">
    <location>
        <begin position="704"/>
        <end position="713"/>
    </location>
</feature>
<feature type="compositionally biased region" description="Basic and acidic residues" evidence="1">
    <location>
        <begin position="283"/>
        <end position="302"/>
    </location>
</feature>
<evidence type="ECO:0000256" key="1">
    <source>
        <dbReference type="SAM" id="MobiDB-lite"/>
    </source>
</evidence>
<sequence length="1012" mass="113576">MECNKEEACRAKTLAEELMQKCDFVGAKKLVMKAQSLFSGLHSLPQMLAVCDVHCSAEEKISGLENWYGILQAMHFSDDATIKKQYKKLALLLHPDKNQFPGAEAAFKLIGEANRLLTDKEKRTQYDIKRRIHARIASRQLSANSGLQSAATNNASDSVTFWACCKHCGERYKYLRQYVNTIMCCSKCKRSFMAFDTGFCGEPPNSSTGQKEVRNQEPPCSTSVNTNQESTGAQPGGVAAEVDKQESFKEKFNEKNGGGENENAEVRKHKPEDGLMESCGKSSKPEKGERKMKNTAELHKPQPEVTEPETGASKSVPDESVSMSDQAHSTSKGKRRRRHIVEETTGKQNLGVRSSKRFDCGDAPAPSDVNSGFQETSSTKDKKSKGCEARGEGMDMAGKIDPNHKASEKPIKQESPDPDFNNFELTTSCFAVNQVWSLYDPTDGMPRLYARIEKVFDSEFKLGITWIDPLQDNKGNTIPIACGAFKDGDSQEVDDHLIFSSQMLHLHRDNNIVIYPRRGEIWAVFRGWDINWSAISENHKWVYEYDFVETLSDFDDVDGLGVAYLGKVEGFVSLFRRQAQYGVLQLQVPPSEILRFSHKVPSFKMTGKEREDVPPGCFELDTAALPKDFDVDNSKVDVGLDRERQNEASEVEVQANTNLESTPSPKKRKKVHENGEMRSVKKSRKSVKTVDGLKLRRSPRRLSETNNQATSRSGQRKAEKNSVNNGESCGQADGFCLSAEKMTTPKKPEKIDATNSSGIRETPQDTHKPTGNSKKRDRNDELLTQSNGSTRNSEPETHVPSSCRTRQENTFNFENQRSADKFLVDQVWAIYSDEKGMMPRKYGQIKRIDTSPEFKLHVAPLELYRPSSRMTTHPVCCGHFKLKTGIAEVLQPSSFSHEVKAIKISAKRFEVYPGEGEIWALYKNWNCAETEEVEIVEVVETDEQSIQVVPLTARGVNKLLYGKSQNSKAGFVVIAKTEVSRFSHQIPAYRQLKRVTRFGDGECWELDPKAVS</sequence>
<feature type="compositionally biased region" description="Basic and acidic residues" evidence="1">
    <location>
        <begin position="241"/>
        <end position="254"/>
    </location>
</feature>
<dbReference type="OrthoDB" id="10250354at2759"/>
<organism evidence="3 5">
    <name type="scientific">Microthlaspi erraticum</name>
    <dbReference type="NCBI Taxonomy" id="1685480"/>
    <lineage>
        <taxon>Eukaryota</taxon>
        <taxon>Viridiplantae</taxon>
        <taxon>Streptophyta</taxon>
        <taxon>Embryophyta</taxon>
        <taxon>Tracheophyta</taxon>
        <taxon>Spermatophyta</taxon>
        <taxon>Magnoliopsida</taxon>
        <taxon>eudicotyledons</taxon>
        <taxon>Gunneridae</taxon>
        <taxon>Pentapetalae</taxon>
        <taxon>rosids</taxon>
        <taxon>malvids</taxon>
        <taxon>Brassicales</taxon>
        <taxon>Brassicaceae</taxon>
        <taxon>Coluteocarpeae</taxon>
        <taxon>Microthlaspi</taxon>
    </lineage>
</organism>
<protein>
    <recommendedName>
        <fullName evidence="2">J domain-containing protein</fullName>
    </recommendedName>
</protein>
<reference evidence="3 5" key="1">
    <citation type="submission" date="2020-01" db="EMBL/GenBank/DDBJ databases">
        <authorList>
            <person name="Mishra B."/>
        </authorList>
    </citation>
    <scope>NUCLEOTIDE SEQUENCE [LARGE SCALE GENOMIC DNA]</scope>
</reference>
<evidence type="ECO:0000313" key="3">
    <source>
        <dbReference type="EMBL" id="CAA7037568.1"/>
    </source>
</evidence>
<dbReference type="EMBL" id="CACVBM020001177">
    <property type="protein sequence ID" value="CAA7037568.1"/>
    <property type="molecule type" value="Genomic_DNA"/>
</dbReference>
<feature type="compositionally biased region" description="Polar residues" evidence="1">
    <location>
        <begin position="654"/>
        <end position="664"/>
    </location>
</feature>
<feature type="compositionally biased region" description="Basic and acidic residues" evidence="1">
    <location>
        <begin position="264"/>
        <end position="273"/>
    </location>
</feature>
<dbReference type="Pfam" id="PF11926">
    <property type="entry name" value="DUF3444"/>
    <property type="match status" value="2"/>
</dbReference>
<dbReference type="PANTHER" id="PTHR45089">
    <property type="entry name" value="DNAJ HEAT SHOCK AMINO-TERMINAL DOMAIN PROTEIN-RELATED"/>
    <property type="match status" value="1"/>
</dbReference>
<dbReference type="Pfam" id="PF00226">
    <property type="entry name" value="DnaJ"/>
    <property type="match status" value="1"/>
</dbReference>